<name>A0ABN7XA60_GIGMA</name>
<evidence type="ECO:0000313" key="2">
    <source>
        <dbReference type="Proteomes" id="UP000789901"/>
    </source>
</evidence>
<protein>
    <submittedName>
        <fullName evidence="1">9109_t:CDS:1</fullName>
    </submittedName>
</protein>
<reference evidence="1 2" key="1">
    <citation type="submission" date="2021-06" db="EMBL/GenBank/DDBJ databases">
        <authorList>
            <person name="Kallberg Y."/>
            <person name="Tangrot J."/>
            <person name="Rosling A."/>
        </authorList>
    </citation>
    <scope>NUCLEOTIDE SEQUENCE [LARGE SCALE GENOMIC DNA]</scope>
    <source>
        <strain evidence="1 2">120-4 pot B 10/14</strain>
    </source>
</reference>
<proteinExistence type="predicted"/>
<comment type="caution">
    <text evidence="1">The sequence shown here is derived from an EMBL/GenBank/DDBJ whole genome shotgun (WGS) entry which is preliminary data.</text>
</comment>
<evidence type="ECO:0000313" key="1">
    <source>
        <dbReference type="EMBL" id="CAG8851846.1"/>
    </source>
</evidence>
<gene>
    <name evidence="1" type="ORF">GMARGA_LOCUS40944</name>
</gene>
<sequence>GPAGSTKKEFSYVPTVKAQDLDHLLKKKHFHIQFYYRNLREYEKEKSRVRLKEKIG</sequence>
<dbReference type="Proteomes" id="UP000789901">
    <property type="component" value="Unassembled WGS sequence"/>
</dbReference>
<feature type="non-terminal residue" evidence="1">
    <location>
        <position position="1"/>
    </location>
</feature>
<organism evidence="1 2">
    <name type="scientific">Gigaspora margarita</name>
    <dbReference type="NCBI Taxonomy" id="4874"/>
    <lineage>
        <taxon>Eukaryota</taxon>
        <taxon>Fungi</taxon>
        <taxon>Fungi incertae sedis</taxon>
        <taxon>Mucoromycota</taxon>
        <taxon>Glomeromycotina</taxon>
        <taxon>Glomeromycetes</taxon>
        <taxon>Diversisporales</taxon>
        <taxon>Gigasporaceae</taxon>
        <taxon>Gigaspora</taxon>
    </lineage>
</organism>
<dbReference type="EMBL" id="CAJVQB010108215">
    <property type="protein sequence ID" value="CAG8851846.1"/>
    <property type="molecule type" value="Genomic_DNA"/>
</dbReference>
<keyword evidence="2" id="KW-1185">Reference proteome</keyword>
<accession>A0ABN7XA60</accession>